<feature type="region of interest" description="Disordered" evidence="1">
    <location>
        <begin position="1"/>
        <end position="75"/>
    </location>
</feature>
<reference evidence="2" key="1">
    <citation type="submission" date="2021-02" db="EMBL/GenBank/DDBJ databases">
        <authorList>
            <person name="Nowell W R."/>
        </authorList>
    </citation>
    <scope>NUCLEOTIDE SEQUENCE</scope>
</reference>
<organism evidence="2 4">
    <name type="scientific">Rotaria sordida</name>
    <dbReference type="NCBI Taxonomy" id="392033"/>
    <lineage>
        <taxon>Eukaryota</taxon>
        <taxon>Metazoa</taxon>
        <taxon>Spiralia</taxon>
        <taxon>Gnathifera</taxon>
        <taxon>Rotifera</taxon>
        <taxon>Eurotatoria</taxon>
        <taxon>Bdelloidea</taxon>
        <taxon>Philodinida</taxon>
        <taxon>Philodinidae</taxon>
        <taxon>Rotaria</taxon>
    </lineage>
</organism>
<feature type="region of interest" description="Disordered" evidence="1">
    <location>
        <begin position="188"/>
        <end position="213"/>
    </location>
</feature>
<gene>
    <name evidence="3" type="ORF">JXQ802_LOCUS494</name>
    <name evidence="2" type="ORF">PYM288_LOCUS873</name>
</gene>
<name>A0A813N227_9BILA</name>
<dbReference type="Proteomes" id="UP000663870">
    <property type="component" value="Unassembled WGS sequence"/>
</dbReference>
<dbReference type="Proteomes" id="UP000663854">
    <property type="component" value="Unassembled WGS sequence"/>
</dbReference>
<proteinExistence type="predicted"/>
<evidence type="ECO:0000313" key="5">
    <source>
        <dbReference type="Proteomes" id="UP000663870"/>
    </source>
</evidence>
<keyword evidence="5" id="KW-1185">Reference proteome</keyword>
<dbReference type="EMBL" id="CAJNOL010000005">
    <property type="protein sequence ID" value="CAF0730985.1"/>
    <property type="molecule type" value="Genomic_DNA"/>
</dbReference>
<evidence type="ECO:0000313" key="4">
    <source>
        <dbReference type="Proteomes" id="UP000663854"/>
    </source>
</evidence>
<dbReference type="EMBL" id="CAJNOH010000004">
    <property type="protein sequence ID" value="CAF0729878.1"/>
    <property type="molecule type" value="Genomic_DNA"/>
</dbReference>
<feature type="compositionally biased region" description="Basic and acidic residues" evidence="1">
    <location>
        <begin position="127"/>
        <end position="142"/>
    </location>
</feature>
<evidence type="ECO:0000313" key="2">
    <source>
        <dbReference type="EMBL" id="CAF0729878.1"/>
    </source>
</evidence>
<sequence length="242" mass="26491">MGCGASNNTPRVQVPTLKKKPALPPIESQSKKKSPSAKSDGSNDSGIEDTEPIKKIPSSSKIPAPTDNLYIEHHQKSRLGYGETFEITSSQKPGALAPLRNVPRFLAANKQTPTVDSDLQAKLAAKQERASRKRQEIEEARRQASSRIGHRTSTKPALQPITTAEPLSTTFKHDERQQQLSMLRDQLRRSSSNSLYEPMHTPRTPRADSVTSGTTDIANTIPRRGGLVIGATTASNFKPVYD</sequence>
<feature type="compositionally biased region" description="Polar residues" evidence="1">
    <location>
        <begin position="1"/>
        <end position="11"/>
    </location>
</feature>
<comment type="caution">
    <text evidence="2">The sequence shown here is derived from an EMBL/GenBank/DDBJ whole genome shotgun (WGS) entry which is preliminary data.</text>
</comment>
<evidence type="ECO:0000313" key="3">
    <source>
        <dbReference type="EMBL" id="CAF0730985.1"/>
    </source>
</evidence>
<accession>A0A813N227</accession>
<evidence type="ECO:0000256" key="1">
    <source>
        <dbReference type="SAM" id="MobiDB-lite"/>
    </source>
</evidence>
<dbReference type="AlphaFoldDB" id="A0A813N227"/>
<protein>
    <submittedName>
        <fullName evidence="2">Uncharacterized protein</fullName>
    </submittedName>
</protein>
<feature type="region of interest" description="Disordered" evidence="1">
    <location>
        <begin position="127"/>
        <end position="155"/>
    </location>
</feature>